<gene>
    <name evidence="2" type="ORF">PR017_11545</name>
</gene>
<dbReference type="PANTHER" id="PTHR36195">
    <property type="entry name" value="DOMAIN PROTEIN, PUTATIVE (AFU_ORTHOLOGUE AFUA_5G01990)-RELATED-RELATED"/>
    <property type="match status" value="1"/>
</dbReference>
<evidence type="ECO:0000313" key="2">
    <source>
        <dbReference type="EMBL" id="WFR94462.1"/>
    </source>
</evidence>
<dbReference type="GO" id="GO:0020037">
    <property type="term" value="F:heme binding"/>
    <property type="evidence" value="ECO:0007669"/>
    <property type="project" value="InterPro"/>
</dbReference>
<feature type="compositionally biased region" description="Basic and acidic residues" evidence="1">
    <location>
        <begin position="12"/>
        <end position="23"/>
    </location>
</feature>
<proteinExistence type="predicted"/>
<feature type="region of interest" description="Disordered" evidence="1">
    <location>
        <begin position="1"/>
        <end position="23"/>
    </location>
</feature>
<dbReference type="KEGG" id="rtu:PR017_11545"/>
<reference evidence="2 3" key="1">
    <citation type="journal article" date="2018" name="Sci. Rep.">
        <title>Rhizobium tumorigenes sp. nov., a novel plant tumorigenic bacterium isolated from cane gall tumors on thornless blackberry.</title>
        <authorList>
            <person name="Kuzmanovi N."/>
            <person name="Smalla K."/>
            <person name="Gronow S."/>
            <person name="PuBawska J."/>
        </authorList>
    </citation>
    <scope>NUCLEOTIDE SEQUENCE [LARGE SCALE GENOMIC DNA]</scope>
    <source>
        <strain evidence="2 3">1078</strain>
    </source>
</reference>
<protein>
    <submittedName>
        <fullName evidence="2">Catalase family protein</fullName>
    </submittedName>
</protein>
<dbReference type="CDD" id="cd08152">
    <property type="entry name" value="y4iL_like"/>
    <property type="match status" value="1"/>
</dbReference>
<evidence type="ECO:0000256" key="1">
    <source>
        <dbReference type="SAM" id="MobiDB-lite"/>
    </source>
</evidence>
<sequence length="367" mass="40158">MTKSPPHNPQAYRDDLETVEKDEPETARALAETMLSISHKTYRDGGHAIRSVHAKSHGLLEGEFRVMDGLPPELAQGLFAKPASYKAFVRLSTTPGDILHDSVSTPRGLALKIVDVDGPRLDPEDDSASQDFLMVNGKQFNASSAKAFLLNLKALAATTDHADGLKEVASKVLRGIESVIEAVGAKSASIISLGGHPETNILGESFFAQLPLRYGDYVAKFALVPQSEELKALTGQELDLNHNPDGLREAVSDYFASNKAVWEFQVQLCSSAEEMSIEDAAAVWDEEKSPFITVATLTVEPQPSWTTERDREINDGMSFRPWNGLAAHRPLGSIMRMRKLAYARSAAFRSERNQTPVEEPTQKALTA</sequence>
<dbReference type="SUPFAM" id="SSF56634">
    <property type="entry name" value="Heme-dependent catalase-like"/>
    <property type="match status" value="1"/>
</dbReference>
<keyword evidence="3" id="KW-1185">Reference proteome</keyword>
<dbReference type="PANTHER" id="PTHR36195:SF4">
    <property type="entry name" value="DOMAIN PROTEIN, PUTATIVE (AFU_ORTHOLOGUE AFUA_5G01990)-RELATED"/>
    <property type="match status" value="1"/>
</dbReference>
<accession>A0AAF1K2P9</accession>
<dbReference type="RefSeq" id="WP_111222426.1">
    <property type="nucleotide sequence ID" value="NZ_CP117255.1"/>
</dbReference>
<dbReference type="EMBL" id="CP117255">
    <property type="protein sequence ID" value="WFR94462.1"/>
    <property type="molecule type" value="Genomic_DNA"/>
</dbReference>
<dbReference type="AlphaFoldDB" id="A0AAF1K2P9"/>
<reference evidence="3" key="2">
    <citation type="journal article" date="2023" name="MicrobiologyOpen">
        <title>Genomics of the tumorigenes clade of the family Rhizobiaceae and description of Rhizobium rhododendri sp. nov.</title>
        <authorList>
            <person name="Kuzmanovic N."/>
            <person name="diCenzo G.C."/>
            <person name="Bunk B."/>
            <person name="Sproeer C."/>
            <person name="Fruehling A."/>
            <person name="Neumann-Schaal M."/>
            <person name="Overmann J."/>
            <person name="Smalla K."/>
        </authorList>
    </citation>
    <scope>NUCLEOTIDE SEQUENCE [LARGE SCALE GENOMIC DNA]</scope>
    <source>
        <strain evidence="3">1078</strain>
    </source>
</reference>
<name>A0AAF1K2P9_9HYPH</name>
<dbReference type="Proteomes" id="UP000249499">
    <property type="component" value="Chromosome"/>
</dbReference>
<dbReference type="InterPro" id="IPR020835">
    <property type="entry name" value="Catalase_sf"/>
</dbReference>
<evidence type="ECO:0000313" key="3">
    <source>
        <dbReference type="Proteomes" id="UP000249499"/>
    </source>
</evidence>
<organism evidence="2 3">
    <name type="scientific">Rhizobium tumorigenes</name>
    <dbReference type="NCBI Taxonomy" id="2041385"/>
    <lineage>
        <taxon>Bacteria</taxon>
        <taxon>Pseudomonadati</taxon>
        <taxon>Pseudomonadota</taxon>
        <taxon>Alphaproteobacteria</taxon>
        <taxon>Hyphomicrobiales</taxon>
        <taxon>Rhizobiaceae</taxon>
        <taxon>Rhizobium/Agrobacterium group</taxon>
        <taxon>Rhizobium</taxon>
    </lineage>
</organism>
<dbReference type="Gene3D" id="2.40.180.10">
    <property type="entry name" value="Catalase core domain"/>
    <property type="match status" value="1"/>
</dbReference>